<dbReference type="GO" id="GO:0030036">
    <property type="term" value="P:actin cytoskeleton organization"/>
    <property type="evidence" value="ECO:0007669"/>
    <property type="project" value="InterPro"/>
</dbReference>
<dbReference type="PANTHER" id="PTHR38537:SF7">
    <property type="entry name" value="FILAMIN-B"/>
    <property type="match status" value="1"/>
</dbReference>
<evidence type="ECO:0000256" key="2">
    <source>
        <dbReference type="ARBA" id="ARBA00022737"/>
    </source>
</evidence>
<feature type="repeat" description="Filamin" evidence="3">
    <location>
        <begin position="240"/>
        <end position="296"/>
    </location>
</feature>
<evidence type="ECO:0000256" key="3">
    <source>
        <dbReference type="PROSITE-ProRule" id="PRU00087"/>
    </source>
</evidence>
<feature type="repeat" description="Filamin" evidence="3">
    <location>
        <begin position="403"/>
        <end position="483"/>
    </location>
</feature>
<gene>
    <name evidence="4" type="ORF">EOD39_17170</name>
</gene>
<feature type="repeat" description="Filamin" evidence="3">
    <location>
        <begin position="95"/>
        <end position="203"/>
    </location>
</feature>
<comment type="similarity">
    <text evidence="1">Belongs to the filamin family.</text>
</comment>
<evidence type="ECO:0000256" key="1">
    <source>
        <dbReference type="ARBA" id="ARBA00009238"/>
    </source>
</evidence>
<dbReference type="PROSITE" id="PS50194">
    <property type="entry name" value="FILAMIN_REPEAT"/>
    <property type="match status" value="6"/>
</dbReference>
<accession>A0A444V427</accession>
<reference evidence="4 5" key="1">
    <citation type="submission" date="2019-01" db="EMBL/GenBank/DDBJ databases">
        <title>Draft Genome and Complete Hox-Cluster Characterization of the Sterlet Sturgeon (Acipenser ruthenus).</title>
        <authorList>
            <person name="Wei Q."/>
        </authorList>
    </citation>
    <scope>NUCLEOTIDE SEQUENCE [LARGE SCALE GENOMIC DNA]</scope>
    <source>
        <strain evidence="4">WHYD16114868_AA</strain>
        <tissue evidence="4">Blood</tissue>
    </source>
</reference>
<dbReference type="InterPro" id="IPR013783">
    <property type="entry name" value="Ig-like_fold"/>
</dbReference>
<evidence type="ECO:0000313" key="5">
    <source>
        <dbReference type="Proteomes" id="UP000289886"/>
    </source>
</evidence>
<keyword evidence="2" id="KW-0677">Repeat</keyword>
<dbReference type="FunFam" id="2.60.40.10:FF:000138">
    <property type="entry name" value="filamin-B isoform X1"/>
    <property type="match status" value="1"/>
</dbReference>
<keyword evidence="5" id="KW-1185">Reference proteome</keyword>
<dbReference type="Pfam" id="PF00630">
    <property type="entry name" value="Filamin"/>
    <property type="match status" value="5"/>
</dbReference>
<dbReference type="FunFam" id="2.60.40.10:FF:000007">
    <property type="entry name" value="Filamin-B isoform C"/>
    <property type="match status" value="1"/>
</dbReference>
<feature type="repeat" description="Filamin" evidence="3">
    <location>
        <begin position="40"/>
        <end position="94"/>
    </location>
</feature>
<proteinExistence type="inferred from homology"/>
<feature type="repeat" description="Filamin" evidence="3">
    <location>
        <begin position="296"/>
        <end position="388"/>
    </location>
</feature>
<dbReference type="GO" id="GO:0051015">
    <property type="term" value="F:actin filament binding"/>
    <property type="evidence" value="ECO:0007669"/>
    <property type="project" value="InterPro"/>
</dbReference>
<dbReference type="SUPFAM" id="SSF81296">
    <property type="entry name" value="E set domains"/>
    <property type="match status" value="5"/>
</dbReference>
<dbReference type="AlphaFoldDB" id="A0A444V427"/>
<sequence length="521" mass="56540">MQLLQWNQLIDPGYVNTNSKAIVITAGMDPTVALVTLYAVQFKDQEGKLKKPSIHDNNDGMYKVSYIPDKIGRYTIVIKYGGDEIPASPYRVRATATGDASKCTVTGKEPERSYSLHSLWPGLGPTIGIGEEVGFAVNTKGAGKGKVSCTVVTPDGSEVEADVIENEDGTFDIFYTAPKPGAYVLYVRYGGESIPKSPFRVTLAQIDEYPSLFLPLPFSLPFSLSPLLSLPLSLPLPLSLSGEVHMPSGRTAKPDISDNKDGTVTVKYSPTEMGLHEMHIKYNDKHIPESPLQFYVNYANSPNVTASGPGLIYGIVNKPATFTIFTEDAGEGGLDLAIEGPSKSEISCTDNKDGTCTVTYLPTLPGQYSILVRYNDEHIVGSPFSARVTAPLCFFIEDNSNRRRSQLKLGSAADFSLDINETDLSLLTASIKAPSGRDEPCLLKRQPNNHIGISFIPREVGEHLVSIKKNGRHIPSSPLTIVVLQSEIADASKVKVFGPGLQEARTFEMTDFIVDTRDAGT</sequence>
<evidence type="ECO:0000313" key="4">
    <source>
        <dbReference type="EMBL" id="RXM95174.1"/>
    </source>
</evidence>
<organism evidence="4 5">
    <name type="scientific">Acipenser ruthenus</name>
    <name type="common">Sterlet sturgeon</name>
    <dbReference type="NCBI Taxonomy" id="7906"/>
    <lineage>
        <taxon>Eukaryota</taxon>
        <taxon>Metazoa</taxon>
        <taxon>Chordata</taxon>
        <taxon>Craniata</taxon>
        <taxon>Vertebrata</taxon>
        <taxon>Euteleostomi</taxon>
        <taxon>Actinopterygii</taxon>
        <taxon>Chondrostei</taxon>
        <taxon>Acipenseriformes</taxon>
        <taxon>Acipenseridae</taxon>
        <taxon>Acipenser</taxon>
    </lineage>
</organism>
<dbReference type="InterPro" id="IPR017868">
    <property type="entry name" value="Filamin/ABP280_repeat-like"/>
</dbReference>
<dbReference type="Gene3D" id="2.60.40.10">
    <property type="entry name" value="Immunoglobulins"/>
    <property type="match status" value="6"/>
</dbReference>
<dbReference type="InterPro" id="IPR014756">
    <property type="entry name" value="Ig_E-set"/>
</dbReference>
<comment type="caution">
    <text evidence="4">The sequence shown here is derived from an EMBL/GenBank/DDBJ whole genome shotgun (WGS) entry which is preliminary data.</text>
</comment>
<protein>
    <submittedName>
        <fullName evidence="4">Filamin-B</fullName>
    </submittedName>
</protein>
<dbReference type="InterPro" id="IPR044801">
    <property type="entry name" value="Filamin"/>
</dbReference>
<name>A0A444V427_ACIRT</name>
<dbReference type="SMART" id="SM00557">
    <property type="entry name" value="IG_FLMN"/>
    <property type="match status" value="5"/>
</dbReference>
<dbReference type="InterPro" id="IPR001298">
    <property type="entry name" value="Filamin/ABP280_rpt"/>
</dbReference>
<dbReference type="PANTHER" id="PTHR38537">
    <property type="entry name" value="JITTERBUG, ISOFORM N"/>
    <property type="match status" value="1"/>
</dbReference>
<dbReference type="EMBL" id="SCEB01002606">
    <property type="protein sequence ID" value="RXM95174.1"/>
    <property type="molecule type" value="Genomic_DNA"/>
</dbReference>
<feature type="repeat" description="Filamin" evidence="3">
    <location>
        <begin position="486"/>
        <end position="521"/>
    </location>
</feature>
<dbReference type="Proteomes" id="UP000289886">
    <property type="component" value="Unassembled WGS sequence"/>
</dbReference>